<protein>
    <submittedName>
        <fullName evidence="1">Uncharacterized protein</fullName>
    </submittedName>
</protein>
<sequence>MEDTRDNLQGAYLLLLKWSIQVQVDTSLHISQEVKMKIEEQPINLMTFLSLIHGENLFRVVLNEDLRDVQLCDGNREIHHLLAHGV</sequence>
<reference evidence="1 2" key="1">
    <citation type="journal article" date="2024" name="G3 (Bethesda)">
        <title>Genome assembly of Hibiscus sabdariffa L. provides insights into metabolisms of medicinal natural products.</title>
        <authorList>
            <person name="Kim T."/>
        </authorList>
    </citation>
    <scope>NUCLEOTIDE SEQUENCE [LARGE SCALE GENOMIC DNA]</scope>
    <source>
        <strain evidence="1">TK-2024</strain>
        <tissue evidence="1">Old leaves</tissue>
    </source>
</reference>
<name>A0ABR2PGF7_9ROSI</name>
<evidence type="ECO:0000313" key="2">
    <source>
        <dbReference type="Proteomes" id="UP001396334"/>
    </source>
</evidence>
<evidence type="ECO:0000313" key="1">
    <source>
        <dbReference type="EMBL" id="KAK8987377.1"/>
    </source>
</evidence>
<proteinExistence type="predicted"/>
<organism evidence="1 2">
    <name type="scientific">Hibiscus sabdariffa</name>
    <name type="common">roselle</name>
    <dbReference type="NCBI Taxonomy" id="183260"/>
    <lineage>
        <taxon>Eukaryota</taxon>
        <taxon>Viridiplantae</taxon>
        <taxon>Streptophyta</taxon>
        <taxon>Embryophyta</taxon>
        <taxon>Tracheophyta</taxon>
        <taxon>Spermatophyta</taxon>
        <taxon>Magnoliopsida</taxon>
        <taxon>eudicotyledons</taxon>
        <taxon>Gunneridae</taxon>
        <taxon>Pentapetalae</taxon>
        <taxon>rosids</taxon>
        <taxon>malvids</taxon>
        <taxon>Malvales</taxon>
        <taxon>Malvaceae</taxon>
        <taxon>Malvoideae</taxon>
        <taxon>Hibiscus</taxon>
    </lineage>
</organism>
<comment type="caution">
    <text evidence="1">The sequence shown here is derived from an EMBL/GenBank/DDBJ whole genome shotgun (WGS) entry which is preliminary data.</text>
</comment>
<keyword evidence="2" id="KW-1185">Reference proteome</keyword>
<dbReference type="EMBL" id="JBBPBN010000060">
    <property type="protein sequence ID" value="KAK8987377.1"/>
    <property type="molecule type" value="Genomic_DNA"/>
</dbReference>
<accession>A0ABR2PGF7</accession>
<gene>
    <name evidence="1" type="ORF">V6N11_027129</name>
</gene>
<dbReference type="Proteomes" id="UP001396334">
    <property type="component" value="Unassembled WGS sequence"/>
</dbReference>